<proteinExistence type="predicted"/>
<dbReference type="InterPro" id="IPR000792">
    <property type="entry name" value="Tscrpt_reg_LuxR_C"/>
</dbReference>
<dbReference type="PROSITE" id="PS50043">
    <property type="entry name" value="HTH_LUXR_2"/>
    <property type="match status" value="1"/>
</dbReference>
<feature type="transmembrane region" description="Helical" evidence="4">
    <location>
        <begin position="20"/>
        <end position="42"/>
    </location>
</feature>
<protein>
    <submittedName>
        <fullName evidence="6">ATP-dependent transcriptional regulator, MalT-like, LuxR family</fullName>
    </submittedName>
</protein>
<reference evidence="7" key="1">
    <citation type="submission" date="2011-06" db="EMBL/GenBank/DDBJ databases">
        <title>The complete genome of chromosome of Runella slithyformis DSM 19594.</title>
        <authorList>
            <consortium name="US DOE Joint Genome Institute (JGI-PGF)"/>
            <person name="Lucas S."/>
            <person name="Han J."/>
            <person name="Lapidus A."/>
            <person name="Bruce D."/>
            <person name="Goodwin L."/>
            <person name="Pitluck S."/>
            <person name="Peters L."/>
            <person name="Kyrpides N."/>
            <person name="Mavromatis K."/>
            <person name="Ivanova N."/>
            <person name="Ovchinnikova G."/>
            <person name="Zhang X."/>
            <person name="Misra M."/>
            <person name="Detter J.C."/>
            <person name="Tapia R."/>
            <person name="Han C."/>
            <person name="Land M."/>
            <person name="Hauser L."/>
            <person name="Markowitz V."/>
            <person name="Cheng J.-F."/>
            <person name="Hugenholtz P."/>
            <person name="Woyke T."/>
            <person name="Wu D."/>
            <person name="Tindall B."/>
            <person name="Faehrich R."/>
            <person name="Brambilla E."/>
            <person name="Klenk H.-P."/>
            <person name="Eisen J.A."/>
        </authorList>
    </citation>
    <scope>NUCLEOTIDE SEQUENCE [LARGE SCALE GENOMIC DNA]</scope>
    <source>
        <strain evidence="7">ATCC 29530 / DSM 19594 / LMG 11500 / NCIMB 11436 / LSU 4</strain>
    </source>
</reference>
<dbReference type="PANTHER" id="PTHR44688">
    <property type="entry name" value="DNA-BINDING TRANSCRIPTIONAL ACTIVATOR DEVR_DOSR"/>
    <property type="match status" value="1"/>
</dbReference>
<evidence type="ECO:0000313" key="6">
    <source>
        <dbReference type="EMBL" id="AEI51278.1"/>
    </source>
</evidence>
<dbReference type="KEGG" id="rsi:Runsl_4969"/>
<feature type="transmembrane region" description="Helical" evidence="4">
    <location>
        <begin position="48"/>
        <end position="68"/>
    </location>
</feature>
<dbReference type="PRINTS" id="PR00038">
    <property type="entry name" value="HTHLUXR"/>
</dbReference>
<dbReference type="SMART" id="SM00421">
    <property type="entry name" value="HTH_LUXR"/>
    <property type="match status" value="1"/>
</dbReference>
<dbReference type="EMBL" id="CP002859">
    <property type="protein sequence ID" value="AEI51278.1"/>
    <property type="molecule type" value="Genomic_DNA"/>
</dbReference>
<keyword evidence="2" id="KW-0238">DNA-binding</keyword>
<gene>
    <name evidence="6" type="ordered locus">Runsl_4969</name>
</gene>
<name>A0A7U3ZQ64_RUNSL</name>
<keyword evidence="7" id="KW-1185">Reference proteome</keyword>
<evidence type="ECO:0000256" key="3">
    <source>
        <dbReference type="ARBA" id="ARBA00023163"/>
    </source>
</evidence>
<dbReference type="CDD" id="cd06170">
    <property type="entry name" value="LuxR_C_like"/>
    <property type="match status" value="1"/>
</dbReference>
<evidence type="ECO:0000256" key="2">
    <source>
        <dbReference type="ARBA" id="ARBA00023125"/>
    </source>
</evidence>
<evidence type="ECO:0000259" key="5">
    <source>
        <dbReference type="PROSITE" id="PS50043"/>
    </source>
</evidence>
<keyword evidence="1" id="KW-0805">Transcription regulation</keyword>
<accession>A0A7U3ZQ64</accession>
<dbReference type="GO" id="GO:0003677">
    <property type="term" value="F:DNA binding"/>
    <property type="evidence" value="ECO:0007669"/>
    <property type="project" value="UniProtKB-KW"/>
</dbReference>
<keyword evidence="4" id="KW-0812">Transmembrane</keyword>
<evidence type="ECO:0000256" key="4">
    <source>
        <dbReference type="SAM" id="Phobius"/>
    </source>
</evidence>
<dbReference type="GO" id="GO:0006355">
    <property type="term" value="P:regulation of DNA-templated transcription"/>
    <property type="evidence" value="ECO:0007669"/>
    <property type="project" value="InterPro"/>
</dbReference>
<dbReference type="Pfam" id="PF00196">
    <property type="entry name" value="GerE"/>
    <property type="match status" value="1"/>
</dbReference>
<evidence type="ECO:0000256" key="1">
    <source>
        <dbReference type="ARBA" id="ARBA00023015"/>
    </source>
</evidence>
<keyword evidence="4" id="KW-1133">Transmembrane helix</keyword>
<dbReference type="PROSITE" id="PS00622">
    <property type="entry name" value="HTH_LUXR_1"/>
    <property type="match status" value="1"/>
</dbReference>
<dbReference type="Gene3D" id="1.10.10.10">
    <property type="entry name" value="Winged helix-like DNA-binding domain superfamily/Winged helix DNA-binding domain"/>
    <property type="match status" value="1"/>
</dbReference>
<organism evidence="6 7">
    <name type="scientific">Runella slithyformis (strain ATCC 29530 / DSM 19594 / LMG 11500 / NCIMB 11436 / LSU 4)</name>
    <dbReference type="NCBI Taxonomy" id="761193"/>
    <lineage>
        <taxon>Bacteria</taxon>
        <taxon>Pseudomonadati</taxon>
        <taxon>Bacteroidota</taxon>
        <taxon>Cytophagia</taxon>
        <taxon>Cytophagales</taxon>
        <taxon>Spirosomataceae</taxon>
        <taxon>Runella</taxon>
    </lineage>
</organism>
<dbReference type="InterPro" id="IPR016032">
    <property type="entry name" value="Sig_transdc_resp-reg_C-effctor"/>
</dbReference>
<keyword evidence="3" id="KW-0804">Transcription</keyword>
<dbReference type="AlphaFoldDB" id="A0A7U3ZQ64"/>
<evidence type="ECO:0000313" key="7">
    <source>
        <dbReference type="Proteomes" id="UP000000493"/>
    </source>
</evidence>
<keyword evidence="4" id="KW-0472">Membrane</keyword>
<dbReference type="SUPFAM" id="SSF46894">
    <property type="entry name" value="C-terminal effector domain of the bipartite response regulators"/>
    <property type="match status" value="1"/>
</dbReference>
<dbReference type="InterPro" id="IPR036388">
    <property type="entry name" value="WH-like_DNA-bd_sf"/>
</dbReference>
<sequence>MRKCHANATICFPDRMKITYILYGIGLGLLLIVLKLIEYQFLVRMHTFEIYGALIAALFLGVGLWAGLQLTQKAPAPSVIVQGPPPFDADKVKALGITQREQEVLELITQGLSNQEIADRLFVSLNTVKTHSARLFEKLDVNSRTKAIHRAKELGVIRVN</sequence>
<dbReference type="Proteomes" id="UP000000493">
    <property type="component" value="Chromosome"/>
</dbReference>
<feature type="domain" description="HTH luxR-type" evidence="5">
    <location>
        <begin position="90"/>
        <end position="155"/>
    </location>
</feature>
<dbReference type="PANTHER" id="PTHR44688:SF16">
    <property type="entry name" value="DNA-BINDING TRANSCRIPTIONAL ACTIVATOR DEVR_DOSR"/>
    <property type="match status" value="1"/>
</dbReference>
<reference evidence="6 7" key="2">
    <citation type="journal article" date="2012" name="Stand. Genomic Sci.">
        <title>Complete genome sequence of the aquatic bacterium Runella slithyformis type strain (LSU 4(T)).</title>
        <authorList>
            <person name="Copeland A."/>
            <person name="Zhang X."/>
            <person name="Misra M."/>
            <person name="Lapidus A."/>
            <person name="Nolan M."/>
            <person name="Lucas S."/>
            <person name="Deshpande S."/>
            <person name="Cheng J.F."/>
            <person name="Tapia R."/>
            <person name="Goodwin L.A."/>
            <person name="Pitluck S."/>
            <person name="Liolios K."/>
            <person name="Pagani I."/>
            <person name="Ivanova N."/>
            <person name="Mikhailova N."/>
            <person name="Pati A."/>
            <person name="Chen A."/>
            <person name="Palaniappan K."/>
            <person name="Land M."/>
            <person name="Hauser L."/>
            <person name="Pan C."/>
            <person name="Jeffries C.D."/>
            <person name="Detter J.C."/>
            <person name="Brambilla E.M."/>
            <person name="Rohde M."/>
            <person name="Djao O.D."/>
            <person name="Goker M."/>
            <person name="Sikorski J."/>
            <person name="Tindall B.J."/>
            <person name="Woyke T."/>
            <person name="Bristow J."/>
            <person name="Eisen J.A."/>
            <person name="Markowitz V."/>
            <person name="Hugenholtz P."/>
            <person name="Kyrpides N.C."/>
            <person name="Klenk H.P."/>
            <person name="Mavromatis K."/>
        </authorList>
    </citation>
    <scope>NUCLEOTIDE SEQUENCE [LARGE SCALE GENOMIC DNA]</scope>
    <source>
        <strain evidence="7">ATCC 29530 / DSM 19594 / LMG 11500 / NCIMB 11436 / LSU 4</strain>
    </source>
</reference>